<comment type="caution">
    <text evidence="2">The sequence shown here is derived from an EMBL/GenBank/DDBJ whole genome shotgun (WGS) entry which is preliminary data.</text>
</comment>
<feature type="non-terminal residue" evidence="2">
    <location>
        <position position="1"/>
    </location>
</feature>
<sequence length="334" mass="38130">LKISLIAGCRGEEHSGEDETASILRAERNGHFTSPGDIALSRTLNIIAKKTERGRLVLLLCDQHCPRAKRMVPEWVRNFNDQSGYAISERIAYHYHLVKHPLPFMNDSGPITEPTIAFLIGKEVYFFSGDIFDKDSVLEWLGQLDQDDVIIPKNHDELDEYLNTEKCEEKFLIYSPHDNCQIPQWRSIARIVRLKMHIRTIYVRRPIRDHPMATVFFKRLTLLDELDCIFMSFVQLHHYSSPLTITTPAEMVELLSSMTTDDECIRLDAGTVETHEIANQLSDLEMEYFSGERKLFHLEQSTAYLIVGATSGVAVVALAISIFWGLNGNAFASR</sequence>
<keyword evidence="3" id="KW-1185">Reference proteome</keyword>
<keyword evidence="1" id="KW-1133">Transmembrane helix</keyword>
<gene>
    <name evidence="2" type="ORF">PFISCL1PPCAC_27802</name>
</gene>
<dbReference type="AlphaFoldDB" id="A0AAV5X0R5"/>
<evidence type="ECO:0000313" key="3">
    <source>
        <dbReference type="Proteomes" id="UP001432322"/>
    </source>
</evidence>
<dbReference type="EMBL" id="BTSY01000007">
    <property type="protein sequence ID" value="GMT36505.1"/>
    <property type="molecule type" value="Genomic_DNA"/>
</dbReference>
<feature type="transmembrane region" description="Helical" evidence="1">
    <location>
        <begin position="303"/>
        <end position="326"/>
    </location>
</feature>
<evidence type="ECO:0000313" key="2">
    <source>
        <dbReference type="EMBL" id="GMT36505.1"/>
    </source>
</evidence>
<protein>
    <submittedName>
        <fullName evidence="2">Uncharacterized protein</fullName>
    </submittedName>
</protein>
<reference evidence="2" key="1">
    <citation type="submission" date="2023-10" db="EMBL/GenBank/DDBJ databases">
        <title>Genome assembly of Pristionchus species.</title>
        <authorList>
            <person name="Yoshida K."/>
            <person name="Sommer R.J."/>
        </authorList>
    </citation>
    <scope>NUCLEOTIDE SEQUENCE</scope>
    <source>
        <strain evidence="2">RS5133</strain>
    </source>
</reference>
<evidence type="ECO:0000256" key="1">
    <source>
        <dbReference type="SAM" id="Phobius"/>
    </source>
</evidence>
<name>A0AAV5X0R5_9BILA</name>
<proteinExistence type="predicted"/>
<organism evidence="2 3">
    <name type="scientific">Pristionchus fissidentatus</name>
    <dbReference type="NCBI Taxonomy" id="1538716"/>
    <lineage>
        <taxon>Eukaryota</taxon>
        <taxon>Metazoa</taxon>
        <taxon>Ecdysozoa</taxon>
        <taxon>Nematoda</taxon>
        <taxon>Chromadorea</taxon>
        <taxon>Rhabditida</taxon>
        <taxon>Rhabditina</taxon>
        <taxon>Diplogasteromorpha</taxon>
        <taxon>Diplogasteroidea</taxon>
        <taxon>Neodiplogasteridae</taxon>
        <taxon>Pristionchus</taxon>
    </lineage>
</organism>
<dbReference type="Proteomes" id="UP001432322">
    <property type="component" value="Unassembled WGS sequence"/>
</dbReference>
<keyword evidence="1" id="KW-0472">Membrane</keyword>
<keyword evidence="1" id="KW-0812">Transmembrane</keyword>
<accession>A0AAV5X0R5</accession>